<organism evidence="1">
    <name type="scientific">Siphoviridae sp. ct3gT1</name>
    <dbReference type="NCBI Taxonomy" id="2825323"/>
    <lineage>
        <taxon>Viruses</taxon>
        <taxon>Duplodnaviria</taxon>
        <taxon>Heunggongvirae</taxon>
        <taxon>Uroviricota</taxon>
        <taxon>Caudoviricetes</taxon>
    </lineage>
</organism>
<protein>
    <submittedName>
        <fullName evidence="1">Tail tube protein</fullName>
    </submittedName>
</protein>
<dbReference type="EMBL" id="BK016094">
    <property type="protein sequence ID" value="DAF94557.1"/>
    <property type="molecule type" value="Genomic_DNA"/>
</dbReference>
<dbReference type="Pfam" id="PF09393">
    <property type="entry name" value="DUF2001"/>
    <property type="match status" value="1"/>
</dbReference>
<name>A0A8S5UJ95_9CAUD</name>
<dbReference type="InterPro" id="IPR018989">
    <property type="entry name" value="DUF2001"/>
</dbReference>
<evidence type="ECO:0000313" key="1">
    <source>
        <dbReference type="EMBL" id="DAF94557.1"/>
    </source>
</evidence>
<sequence length="152" mass="17475">MSQLNPYDVIRMNKGYMKINGIELAELRELKVVITPNTKALPIMNSATEGEVIMSYKCKITFKLNQTYSRFKPAILEAAKNLQNFVFDFEGTHYTPDGKQEESLYISNCWINGEVTLMEMAAENDFSQESYEAGFLIENIEYTNIIDDGEDW</sequence>
<dbReference type="SUPFAM" id="SSF69279">
    <property type="entry name" value="Phage tail proteins"/>
    <property type="match status" value="1"/>
</dbReference>
<reference evidence="1" key="1">
    <citation type="journal article" date="2021" name="Proc. Natl. Acad. Sci. U.S.A.">
        <title>A Catalog of Tens of Thousands of Viruses from Human Metagenomes Reveals Hidden Associations with Chronic Diseases.</title>
        <authorList>
            <person name="Tisza M.J."/>
            <person name="Buck C.B."/>
        </authorList>
    </citation>
    <scope>NUCLEOTIDE SEQUENCE</scope>
    <source>
        <strain evidence="1">Ct3gT1</strain>
    </source>
</reference>
<proteinExistence type="predicted"/>
<accession>A0A8S5UJ95</accession>
<dbReference type="InterPro" id="IPR038628">
    <property type="entry name" value="XkdM-like_sf"/>
</dbReference>
<dbReference type="Gene3D" id="2.30.110.40">
    <property type="entry name" value="Phage tail tube protein"/>
    <property type="match status" value="1"/>
</dbReference>